<dbReference type="SFLD" id="SFLDG01152">
    <property type="entry name" value="Main.3:_Omega-_and_Tau-like"/>
    <property type="match status" value="1"/>
</dbReference>
<accession>A0A1U7YTI1</accession>
<dbReference type="OMA" id="FHEWIEN"/>
<dbReference type="SFLD" id="SFLDS00019">
    <property type="entry name" value="Glutathione_Transferase_(cytos"/>
    <property type="match status" value="1"/>
</dbReference>
<keyword evidence="3" id="KW-0963">Cytoplasm</keyword>
<comment type="function">
    <text evidence="3">Is involved in the conjugation of reduced glutathione to a wide number of exogenous and endogenous hydrophobic electrophiles.</text>
</comment>
<comment type="similarity">
    <text evidence="3">Belongs to the GST superfamily.</text>
</comment>
<evidence type="ECO:0000256" key="1">
    <source>
        <dbReference type="ARBA" id="ARBA00022679"/>
    </source>
</evidence>
<dbReference type="AlphaFoldDB" id="A0A1U7YTI1"/>
<dbReference type="InterPro" id="IPR040079">
    <property type="entry name" value="Glutathione_S-Trfase"/>
</dbReference>
<keyword evidence="4" id="KW-1185">Reference proteome</keyword>
<dbReference type="FunFam" id="1.20.1050.10:FF:000012">
    <property type="entry name" value="Tau class glutathione S-transferase"/>
    <property type="match status" value="1"/>
</dbReference>
<dbReference type="RefSeq" id="XP_010243637.1">
    <property type="nucleotide sequence ID" value="XM_010245335.2"/>
</dbReference>
<dbReference type="KEGG" id="nnu:104587642"/>
<dbReference type="InterPro" id="IPR045074">
    <property type="entry name" value="GST_C_Tau"/>
</dbReference>
<dbReference type="InterPro" id="IPR004045">
    <property type="entry name" value="Glutathione_S-Trfase_N"/>
</dbReference>
<dbReference type="OrthoDB" id="4951845at2759"/>
<dbReference type="InterPro" id="IPR058268">
    <property type="entry name" value="DUF7962"/>
</dbReference>
<dbReference type="GO" id="GO:0006749">
    <property type="term" value="P:glutathione metabolic process"/>
    <property type="evidence" value="ECO:0000318"/>
    <property type="project" value="GO_Central"/>
</dbReference>
<dbReference type="InterPro" id="IPR045073">
    <property type="entry name" value="Omega/Tau-like"/>
</dbReference>
<dbReference type="EC" id="2.5.1.18" evidence="3"/>
<dbReference type="SFLD" id="SFLDG00358">
    <property type="entry name" value="Main_(cytGST)"/>
    <property type="match status" value="1"/>
</dbReference>
<gene>
    <name evidence="5" type="primary">LOC104587642</name>
</gene>
<dbReference type="InterPro" id="IPR010987">
    <property type="entry name" value="Glutathione-S-Trfase_C-like"/>
</dbReference>
<dbReference type="GO" id="GO:0005737">
    <property type="term" value="C:cytoplasm"/>
    <property type="evidence" value="ECO:0000318"/>
    <property type="project" value="GO_Central"/>
</dbReference>
<dbReference type="STRING" id="4432.A0A1U7YTI1"/>
<dbReference type="Gene3D" id="3.40.30.10">
    <property type="entry name" value="Glutaredoxin"/>
    <property type="match status" value="1"/>
</dbReference>
<evidence type="ECO:0000313" key="5">
    <source>
        <dbReference type="RefSeq" id="XP_010243637.1"/>
    </source>
</evidence>
<comment type="catalytic activity">
    <reaction evidence="2 3">
        <text>RX + glutathione = an S-substituted glutathione + a halide anion + H(+)</text>
        <dbReference type="Rhea" id="RHEA:16437"/>
        <dbReference type="ChEBI" id="CHEBI:15378"/>
        <dbReference type="ChEBI" id="CHEBI:16042"/>
        <dbReference type="ChEBI" id="CHEBI:17792"/>
        <dbReference type="ChEBI" id="CHEBI:57925"/>
        <dbReference type="ChEBI" id="CHEBI:90779"/>
        <dbReference type="EC" id="2.5.1.18"/>
    </reaction>
</comment>
<protein>
    <recommendedName>
        <fullName evidence="3">Glutathione S-transferase</fullName>
        <ecNumber evidence="3">2.5.1.18</ecNumber>
    </recommendedName>
</protein>
<keyword evidence="1 3" id="KW-0808">Transferase</keyword>
<dbReference type="CDD" id="cd03185">
    <property type="entry name" value="GST_C_Tau"/>
    <property type="match status" value="1"/>
</dbReference>
<dbReference type="eggNOG" id="KOG0406">
    <property type="taxonomic scope" value="Eukaryota"/>
</dbReference>
<dbReference type="SUPFAM" id="SSF52833">
    <property type="entry name" value="Thioredoxin-like"/>
    <property type="match status" value="1"/>
</dbReference>
<dbReference type="Pfam" id="PF02798">
    <property type="entry name" value="GST_N"/>
    <property type="match status" value="1"/>
</dbReference>
<evidence type="ECO:0000256" key="3">
    <source>
        <dbReference type="RuleBase" id="RU369102"/>
    </source>
</evidence>
<reference evidence="5" key="1">
    <citation type="submission" date="2025-08" db="UniProtKB">
        <authorList>
            <consortium name="RefSeq"/>
        </authorList>
    </citation>
    <scope>IDENTIFICATION</scope>
</reference>
<dbReference type="GO" id="GO:0004364">
    <property type="term" value="F:glutathione transferase activity"/>
    <property type="evidence" value="ECO:0000318"/>
    <property type="project" value="GO_Central"/>
</dbReference>
<organism evidence="4 5">
    <name type="scientific">Nelumbo nucifera</name>
    <name type="common">Sacred lotus</name>
    <dbReference type="NCBI Taxonomy" id="4432"/>
    <lineage>
        <taxon>Eukaryota</taxon>
        <taxon>Viridiplantae</taxon>
        <taxon>Streptophyta</taxon>
        <taxon>Embryophyta</taxon>
        <taxon>Tracheophyta</taxon>
        <taxon>Spermatophyta</taxon>
        <taxon>Magnoliopsida</taxon>
        <taxon>Proteales</taxon>
        <taxon>Nelumbonaceae</taxon>
        <taxon>Nelumbo</taxon>
    </lineage>
</organism>
<dbReference type="PROSITE" id="PS50404">
    <property type="entry name" value="GST_NTER"/>
    <property type="match status" value="1"/>
</dbReference>
<name>A0A1U7YTI1_NELNU</name>
<proteinExistence type="inferred from homology"/>
<dbReference type="CDD" id="cd03058">
    <property type="entry name" value="GST_N_Tau"/>
    <property type="match status" value="1"/>
</dbReference>
<dbReference type="FunFam" id="3.40.30.10:FF:000197">
    <property type="entry name" value="Glutathione S-transferase U10"/>
    <property type="match status" value="1"/>
</dbReference>
<dbReference type="Pfam" id="PF25907">
    <property type="entry name" value="DUF7962"/>
    <property type="match status" value="1"/>
</dbReference>
<dbReference type="PROSITE" id="PS50405">
    <property type="entry name" value="GST_CTER"/>
    <property type="match status" value="1"/>
</dbReference>
<dbReference type="InterPro" id="IPR036282">
    <property type="entry name" value="Glutathione-S-Trfase_C_sf"/>
</dbReference>
<dbReference type="PANTHER" id="PTHR11260">
    <property type="entry name" value="GLUTATHIONE S-TRANSFERASE, GST, SUPERFAMILY, GST DOMAIN CONTAINING"/>
    <property type="match status" value="1"/>
</dbReference>
<sequence>MGEVKLFGNWSSPFVYRVIWALKLKGVEYEYIEEDLSNKSELLLKYNPVHKKVPVLVHNGKPIAESLVILEYIDETWPEHPLLPKDAQLRAEARFWAKFAEDKGICIWRFFSSVGEEQEKAKKESLEMLRTIEEHGLAEKKFFGGYTIGFADLAFGWISHWMGVMEDIVGVKLVEAQTFPHLHAWVHNFKQVPGIKENLPDPEKMFARLKCIREMLLASA</sequence>
<dbReference type="Proteomes" id="UP000189703">
    <property type="component" value="Unplaced"/>
</dbReference>
<dbReference type="GeneID" id="104587642"/>
<dbReference type="PANTHER" id="PTHR11260:SF774">
    <property type="entry name" value="GLUTATHIONE TRANSFERASE"/>
    <property type="match status" value="1"/>
</dbReference>
<evidence type="ECO:0000256" key="2">
    <source>
        <dbReference type="ARBA" id="ARBA00047960"/>
    </source>
</evidence>
<dbReference type="InterPro" id="IPR036249">
    <property type="entry name" value="Thioredoxin-like_sf"/>
</dbReference>
<dbReference type="SUPFAM" id="SSF47616">
    <property type="entry name" value="GST C-terminal domain-like"/>
    <property type="match status" value="1"/>
</dbReference>
<dbReference type="Gene3D" id="1.20.1050.10">
    <property type="match status" value="1"/>
</dbReference>
<comment type="subcellular location">
    <subcellularLocation>
        <location evidence="3">Cytoplasm</location>
        <location evidence="3">Cytosol</location>
    </subcellularLocation>
</comment>
<evidence type="ECO:0000313" key="4">
    <source>
        <dbReference type="Proteomes" id="UP000189703"/>
    </source>
</evidence>